<evidence type="ECO:0000256" key="4">
    <source>
        <dbReference type="ARBA" id="ARBA00022967"/>
    </source>
</evidence>
<dbReference type="GO" id="GO:0005524">
    <property type="term" value="F:ATP binding"/>
    <property type="evidence" value="ECO:0007669"/>
    <property type="project" value="UniProtKB-KW"/>
</dbReference>
<dbReference type="InterPro" id="IPR027417">
    <property type="entry name" value="P-loop_NTPase"/>
</dbReference>
<dbReference type="InterPro" id="IPR003439">
    <property type="entry name" value="ABC_transporter-like_ATP-bd"/>
</dbReference>
<protein>
    <submittedName>
        <fullName evidence="6">Iron complex transport system ATP-binding protein</fullName>
    </submittedName>
</protein>
<dbReference type="SUPFAM" id="SSF52540">
    <property type="entry name" value="P-loop containing nucleoside triphosphate hydrolases"/>
    <property type="match status" value="1"/>
</dbReference>
<evidence type="ECO:0000313" key="6">
    <source>
        <dbReference type="EMBL" id="PVY94328.1"/>
    </source>
</evidence>
<reference evidence="6 7" key="1">
    <citation type="submission" date="2018-04" db="EMBL/GenBank/DDBJ databases">
        <title>Genomic Encyclopedia of Type Strains, Phase IV (KMG-IV): sequencing the most valuable type-strain genomes for metagenomic binning, comparative biology and taxonomic classification.</title>
        <authorList>
            <person name="Goeker M."/>
        </authorList>
    </citation>
    <scope>NUCLEOTIDE SEQUENCE [LARGE SCALE GENOMIC DNA]</scope>
    <source>
        <strain evidence="6 7">DSM 20705</strain>
    </source>
</reference>
<dbReference type="Pfam" id="PF00005">
    <property type="entry name" value="ABC_tran"/>
    <property type="match status" value="1"/>
</dbReference>
<keyword evidence="3 6" id="KW-0067">ATP-binding</keyword>
<dbReference type="PROSITE" id="PS50893">
    <property type="entry name" value="ABC_TRANSPORTER_2"/>
    <property type="match status" value="1"/>
</dbReference>
<evidence type="ECO:0000259" key="5">
    <source>
        <dbReference type="PROSITE" id="PS50893"/>
    </source>
</evidence>
<dbReference type="FunFam" id="3.40.50.300:FF:000134">
    <property type="entry name" value="Iron-enterobactin ABC transporter ATP-binding protein"/>
    <property type="match status" value="1"/>
</dbReference>
<keyword evidence="7" id="KW-1185">Reference proteome</keyword>
<dbReference type="Proteomes" id="UP000245793">
    <property type="component" value="Unassembled WGS sequence"/>
</dbReference>
<dbReference type="RefSeq" id="WP_116480119.1">
    <property type="nucleotide sequence ID" value="NZ_QEKV01000005.1"/>
</dbReference>
<dbReference type="PANTHER" id="PTHR42794">
    <property type="entry name" value="HEMIN IMPORT ATP-BINDING PROTEIN HMUV"/>
    <property type="match status" value="1"/>
</dbReference>
<accession>A0A2U1E307</accession>
<dbReference type="InterPro" id="IPR003593">
    <property type="entry name" value="AAA+_ATPase"/>
</dbReference>
<dbReference type="GO" id="GO:0016887">
    <property type="term" value="F:ATP hydrolysis activity"/>
    <property type="evidence" value="ECO:0007669"/>
    <property type="project" value="InterPro"/>
</dbReference>
<feature type="domain" description="ABC transporter" evidence="5">
    <location>
        <begin position="2"/>
        <end position="235"/>
    </location>
</feature>
<proteinExistence type="predicted"/>
<dbReference type="Gene3D" id="3.40.50.300">
    <property type="entry name" value="P-loop containing nucleotide triphosphate hydrolases"/>
    <property type="match status" value="1"/>
</dbReference>
<evidence type="ECO:0000313" key="7">
    <source>
        <dbReference type="Proteomes" id="UP000245793"/>
    </source>
</evidence>
<gene>
    <name evidence="6" type="ORF">C7381_10530</name>
</gene>
<dbReference type="CDD" id="cd03214">
    <property type="entry name" value="ABC_Iron-Siderophores_B12_Hemin"/>
    <property type="match status" value="1"/>
</dbReference>
<organism evidence="6 7">
    <name type="scientific">Ezakiella coagulans</name>
    <dbReference type="NCBI Taxonomy" id="46507"/>
    <lineage>
        <taxon>Bacteria</taxon>
        <taxon>Bacillati</taxon>
        <taxon>Bacillota</taxon>
        <taxon>Tissierellia</taxon>
        <taxon>Ezakiella</taxon>
    </lineage>
</organism>
<keyword evidence="1" id="KW-0813">Transport</keyword>
<evidence type="ECO:0000256" key="2">
    <source>
        <dbReference type="ARBA" id="ARBA00022741"/>
    </source>
</evidence>
<evidence type="ECO:0000256" key="1">
    <source>
        <dbReference type="ARBA" id="ARBA00022448"/>
    </source>
</evidence>
<name>A0A2U1E307_9FIRM</name>
<dbReference type="EMBL" id="QEKV01000005">
    <property type="protein sequence ID" value="PVY94328.1"/>
    <property type="molecule type" value="Genomic_DNA"/>
</dbReference>
<sequence length="251" mass="28042">MIEVRDLNFSFGKKPILKNINLKVEAGEKVIIIGPNGCGKTTLLRLISGYLSPSSGEILLKNKNIKEYKIKERAKILAMINQSGKTPFNFTVLETVKMGRYPFMSWYGGFSNADKALVDKSIDLMNINHLKEHSILNISGGECARTMAARAFAQNPELMLMDEPVSALDINQTLHLMNLVKSDKERAFLIVLHDLNLASQYAEKIILMCDGEIVSQGPPEKVITAENISAVYKIDSKIIEVNNRPFIIPYV</sequence>
<dbReference type="AlphaFoldDB" id="A0A2U1E307"/>
<keyword evidence="4" id="KW-1278">Translocase</keyword>
<dbReference type="SMART" id="SM00382">
    <property type="entry name" value="AAA"/>
    <property type="match status" value="1"/>
</dbReference>
<evidence type="ECO:0000256" key="3">
    <source>
        <dbReference type="ARBA" id="ARBA00022840"/>
    </source>
</evidence>
<comment type="caution">
    <text evidence="6">The sequence shown here is derived from an EMBL/GenBank/DDBJ whole genome shotgun (WGS) entry which is preliminary data.</text>
</comment>
<keyword evidence="2" id="KW-0547">Nucleotide-binding</keyword>
<dbReference type="PANTHER" id="PTHR42794:SF1">
    <property type="entry name" value="HEMIN IMPORT ATP-BINDING PROTEIN HMUV"/>
    <property type="match status" value="1"/>
</dbReference>